<evidence type="ECO:0000313" key="2">
    <source>
        <dbReference type="Proteomes" id="UP000464524"/>
    </source>
</evidence>
<evidence type="ECO:0000313" key="1">
    <source>
        <dbReference type="EMBL" id="QHJ13171.1"/>
    </source>
</evidence>
<dbReference type="KEGG" id="pmes:FX988_03430"/>
<dbReference type="OrthoDB" id="6384563at2"/>
<dbReference type="RefSeq" id="WP_160181285.1">
    <property type="nucleotide sequence ID" value="NZ_CP047656.1"/>
</dbReference>
<accession>A0A857JQ29</accession>
<dbReference type="Proteomes" id="UP000464524">
    <property type="component" value="Chromosome"/>
</dbReference>
<gene>
    <name evidence="1" type="ORF">FX988_03430</name>
</gene>
<reference evidence="1 2" key="1">
    <citation type="submission" date="2019-12" db="EMBL/GenBank/DDBJ databases">
        <title>Genome sequencing and assembly of endphytes of Porphyra tenera.</title>
        <authorList>
            <person name="Park J.M."/>
            <person name="Shin R."/>
            <person name="Jo S.H."/>
        </authorList>
    </citation>
    <scope>NUCLEOTIDE SEQUENCE [LARGE SCALE GENOMIC DNA]</scope>
    <source>
        <strain evidence="1 2">GPM4</strain>
    </source>
</reference>
<proteinExistence type="predicted"/>
<protein>
    <submittedName>
        <fullName evidence="1">Uncharacterized protein</fullName>
    </submittedName>
</protein>
<keyword evidence="2" id="KW-1185">Reference proteome</keyword>
<name>A0A857JQ29_9ALTE</name>
<dbReference type="EMBL" id="CP047656">
    <property type="protein sequence ID" value="QHJ13171.1"/>
    <property type="molecule type" value="Genomic_DNA"/>
</dbReference>
<organism evidence="1 2">
    <name type="scientific">Paraglaciecola mesophila</name>
    <dbReference type="NCBI Taxonomy" id="197222"/>
    <lineage>
        <taxon>Bacteria</taxon>
        <taxon>Pseudomonadati</taxon>
        <taxon>Pseudomonadota</taxon>
        <taxon>Gammaproteobacteria</taxon>
        <taxon>Alteromonadales</taxon>
        <taxon>Alteromonadaceae</taxon>
        <taxon>Paraglaciecola</taxon>
    </lineage>
</organism>
<sequence>MRKTKFDVYFEICQRLVAELSDLGSKEVQPLIDGFSNSVKQISVWVANNNFPAPKSVIATGLEQGVNELPLFFEEMKPSLRETAFQTYYSTLNEIVPNYQEKLSSRVQRIIKRGKIKSESEFYLLRNRLDQIEGSGVKEELVVSAILGQYEGEA</sequence>
<dbReference type="AlphaFoldDB" id="A0A857JQ29"/>